<feature type="region of interest" description="Disordered" evidence="1">
    <location>
        <begin position="1335"/>
        <end position="1386"/>
    </location>
</feature>
<dbReference type="Gramene" id="OQU90863">
    <property type="protein sequence ID" value="OQU90863"/>
    <property type="gene ID" value="SORBI_3001G063700"/>
</dbReference>
<feature type="compositionally biased region" description="Gly residues" evidence="1">
    <location>
        <begin position="55"/>
        <end position="66"/>
    </location>
</feature>
<feature type="region of interest" description="Disordered" evidence="1">
    <location>
        <begin position="1"/>
        <end position="69"/>
    </location>
</feature>
<feature type="compositionally biased region" description="Basic residues" evidence="1">
    <location>
        <begin position="1374"/>
        <end position="1386"/>
    </location>
</feature>
<feature type="compositionally biased region" description="Basic and acidic residues" evidence="1">
    <location>
        <begin position="729"/>
        <end position="744"/>
    </location>
</feature>
<organism evidence="2 3">
    <name type="scientific">Sorghum bicolor</name>
    <name type="common">Sorghum</name>
    <name type="synonym">Sorghum vulgare</name>
    <dbReference type="NCBI Taxonomy" id="4558"/>
    <lineage>
        <taxon>Eukaryota</taxon>
        <taxon>Viridiplantae</taxon>
        <taxon>Streptophyta</taxon>
        <taxon>Embryophyta</taxon>
        <taxon>Tracheophyta</taxon>
        <taxon>Spermatophyta</taxon>
        <taxon>Magnoliopsida</taxon>
        <taxon>Liliopsida</taxon>
        <taxon>Poales</taxon>
        <taxon>Poaceae</taxon>
        <taxon>PACMAD clade</taxon>
        <taxon>Panicoideae</taxon>
        <taxon>Andropogonodae</taxon>
        <taxon>Andropogoneae</taxon>
        <taxon>Sorghinae</taxon>
        <taxon>Sorghum</taxon>
    </lineage>
</organism>
<dbReference type="STRING" id="4558.A0A1Z5S4I9"/>
<dbReference type="PANTHER" id="PTHR33416:SF20">
    <property type="entry name" value="NUCLEAR PORE COMPLEX PROTEIN NUP1"/>
    <property type="match status" value="1"/>
</dbReference>
<feature type="region of interest" description="Disordered" evidence="1">
    <location>
        <begin position="359"/>
        <end position="445"/>
    </location>
</feature>
<evidence type="ECO:0000313" key="2">
    <source>
        <dbReference type="EMBL" id="OQU90863.1"/>
    </source>
</evidence>
<dbReference type="ExpressionAtlas" id="A0A1Z5S4I9">
    <property type="expression patterns" value="baseline"/>
</dbReference>
<feature type="compositionally biased region" description="Polar residues" evidence="1">
    <location>
        <begin position="954"/>
        <end position="984"/>
    </location>
</feature>
<feature type="compositionally biased region" description="Basic and acidic residues" evidence="1">
    <location>
        <begin position="143"/>
        <end position="152"/>
    </location>
</feature>
<keyword evidence="3" id="KW-1185">Reference proteome</keyword>
<evidence type="ECO:0008006" key="4">
    <source>
        <dbReference type="Google" id="ProtNLM"/>
    </source>
</evidence>
<feature type="compositionally biased region" description="Polar residues" evidence="1">
    <location>
        <begin position="1253"/>
        <end position="1273"/>
    </location>
</feature>
<feature type="compositionally biased region" description="Polar residues" evidence="1">
    <location>
        <begin position="704"/>
        <end position="715"/>
    </location>
</feature>
<feature type="region of interest" description="Disordered" evidence="1">
    <location>
        <begin position="93"/>
        <end position="152"/>
    </location>
</feature>
<feature type="region of interest" description="Disordered" evidence="1">
    <location>
        <begin position="1251"/>
        <end position="1310"/>
    </location>
</feature>
<feature type="region of interest" description="Disordered" evidence="1">
    <location>
        <begin position="462"/>
        <end position="495"/>
    </location>
</feature>
<evidence type="ECO:0000313" key="3">
    <source>
        <dbReference type="Proteomes" id="UP000000768"/>
    </source>
</evidence>
<feature type="region of interest" description="Disordered" evidence="1">
    <location>
        <begin position="954"/>
        <end position="1006"/>
    </location>
</feature>
<feature type="region of interest" description="Disordered" evidence="1">
    <location>
        <begin position="610"/>
        <end position="648"/>
    </location>
</feature>
<name>A0A1Z5S4I9_SORBI</name>
<feature type="compositionally biased region" description="Low complexity" evidence="1">
    <location>
        <begin position="31"/>
        <end position="54"/>
    </location>
</feature>
<accession>A0A1Z5S4I9</accession>
<proteinExistence type="predicted"/>
<feature type="compositionally biased region" description="Polar residues" evidence="1">
    <location>
        <begin position="617"/>
        <end position="636"/>
    </location>
</feature>
<dbReference type="GO" id="GO:0071763">
    <property type="term" value="P:nuclear membrane organization"/>
    <property type="evidence" value="ECO:0000318"/>
    <property type="project" value="GO_Central"/>
</dbReference>
<gene>
    <name evidence="2" type="ORF">SORBI_3001G063700</name>
</gene>
<protein>
    <recommendedName>
        <fullName evidence="4">Nuclear pore complex protein NUP1</fullName>
    </recommendedName>
</protein>
<feature type="compositionally biased region" description="Polar residues" evidence="1">
    <location>
        <begin position="465"/>
        <end position="480"/>
    </location>
</feature>
<sequence>MYPSPYAGSGAGGKIRRRPPPRAASTPYERPPAAAAAHRLAAAAAAAAASASSEPGGGERGGGSGGWVSRLVDPASRLIAGGAARLFGSVFRKRLAPPPAPSPPLSSPPGKNNEPKQDLPDSTHVTRTFENSMQDSLPIPEGGMDKGKSIVGTSDDKALSEVEHLLMRKTFTKVEFDRLTDLLRARTIETDPPKSIVPHEEKNEESIRIDGIGGSALRHMDLDDSPAVKVHNHVDSSPAELAIQYMSSRYSREPQSSSLRSRLFLENKGEASNIANDRRSGPPIVQAPLEFRNENPGLPVNGYGTSGLRGRSAIYRMSRSPYFKGQNYSNDVNTSSLPQRAQSLHVGGRQVLKRRVAELENEPGSVGPIRRIRQKSNMMSSFRDSRANPRGNLLTSHTSEETFSLSIQSSSSKRQVGSSQSLRPLESQKNGGDGKSSDSIPPIPAQSNKMAEKIFEQLNIIAPSPKQQQSVTPNASNSMSKKPVMQDAGPSSMYNQSSSLKFQDLDGANGPLDTNLNGSLFKKDKLNIIKDVLPKAAFSDRPTLLGNPVAASKSLTPGFKMAVREDSPELDDDLEIRIPPSSKIETTEQKIDSSRKENILEQRVEPNLKKNIADSPVSEQPVASLSKTVPSSSGLLLSNDPGKAVPNASVDNNTGFAFSNAPPGSRPATGVSAMSVASVNDDKQTGASNSIFGIKQSITSVSETSTVKNNSTHGQSVMKPTPLASTSPERGDKTEKAEDVAKSSEKVLPSAASATLNVPLRFTSAASTSSLSNGFSYSPPKLETAPPTDKPAISSAASNSIFAVSSSSPAISSSPAFTAFSFSSSAPVGSSVVTSAKSDGTTVENKAASTISFGVGAAKDEVKSLPPDATSKSPSKLFTSPVSSNIASFSSSVTSTPSFSPVAASSDVAGIAMAAPSSTSTAPGLQSASTPSFTFPSSGNSLFGFSSPAQSTGLSTSSVAGTTSQPSAASTFFGSKPAQSEGTMQQPSQSSKPQSGSPFPAMTPGLGACSSGSGTLSFGLGASSTGSGTISFGVGASSSAPGTSSAFGTAAHSSGPGVFSFGAGASSSGSGTVAFGVGAASSGPGVSFGSGAASSGPGFGAGPSSSGPGIVSSGAGASSSGPGTVSFGAGVSSGPGTVSFGATTSTSGAGFGNSPFGTGATFANPFSASSSTGFTFSSPSSSGASTVASTSVFASSTVSSASDFSNPFGSSSSAPSTFTFGQSASSGSGFAFGAQPAPTFSSQPSSVFSFTSANTSMNSSPQPAFGMTNTNTAFGMASPGNDQMNEDSMADDTSQAAPAPAPIFGSSSFGQQNISPAAPVFGAPAVQPAGVFQFGSQQGSTQQNPSFPAAGSLEFQGGNFSLGSGGGGGDKSNRRVIKVKRTTKKR</sequence>
<feature type="compositionally biased region" description="Low complexity" evidence="1">
    <location>
        <begin position="404"/>
        <end position="421"/>
    </location>
</feature>
<dbReference type="EMBL" id="CM000760">
    <property type="protein sequence ID" value="OQU90863.1"/>
    <property type="molecule type" value="Genomic_DNA"/>
</dbReference>
<feature type="compositionally biased region" description="Polar residues" evidence="1">
    <location>
        <begin position="393"/>
        <end position="403"/>
    </location>
</feature>
<evidence type="ECO:0000256" key="1">
    <source>
        <dbReference type="SAM" id="MobiDB-lite"/>
    </source>
</evidence>
<feature type="region of interest" description="Disordered" evidence="1">
    <location>
        <begin position="1092"/>
        <end position="1117"/>
    </location>
</feature>
<dbReference type="InParanoid" id="A0A1Z5S4I9"/>
<dbReference type="GO" id="GO:0005635">
    <property type="term" value="C:nuclear envelope"/>
    <property type="evidence" value="ECO:0000318"/>
    <property type="project" value="GO_Central"/>
</dbReference>
<feature type="region of interest" description="Disordered" evidence="1">
    <location>
        <begin position="704"/>
        <end position="744"/>
    </location>
</feature>
<feature type="compositionally biased region" description="Low complexity" evidence="1">
    <location>
        <begin position="985"/>
        <end position="1000"/>
    </location>
</feature>
<dbReference type="FunCoup" id="A0A1Z5S4I9">
    <property type="interactions" value="1957"/>
</dbReference>
<reference evidence="3" key="2">
    <citation type="journal article" date="2018" name="Plant J.">
        <title>The Sorghum bicolor reference genome: improved assembly, gene annotations, a transcriptome atlas, and signatures of genome organization.</title>
        <authorList>
            <person name="McCormick R.F."/>
            <person name="Truong S.K."/>
            <person name="Sreedasyam A."/>
            <person name="Jenkins J."/>
            <person name="Shu S."/>
            <person name="Sims D."/>
            <person name="Kennedy M."/>
            <person name="Amirebrahimi M."/>
            <person name="Weers B.D."/>
            <person name="McKinley B."/>
            <person name="Mattison A."/>
            <person name="Morishige D.T."/>
            <person name="Grimwood J."/>
            <person name="Schmutz J."/>
            <person name="Mullet J.E."/>
        </authorList>
    </citation>
    <scope>NUCLEOTIDE SEQUENCE [LARGE SCALE GENOMIC DNA]</scope>
    <source>
        <strain evidence="3">cv. BTx623</strain>
    </source>
</reference>
<feature type="compositionally biased region" description="Pro residues" evidence="1">
    <location>
        <begin position="96"/>
        <end position="107"/>
    </location>
</feature>
<dbReference type="PANTHER" id="PTHR33416">
    <property type="entry name" value="NUCLEAR PORE COMPLEX PROTEIN NUP1"/>
    <property type="match status" value="1"/>
</dbReference>
<feature type="compositionally biased region" description="Polar residues" evidence="1">
    <location>
        <begin position="123"/>
        <end position="135"/>
    </location>
</feature>
<reference evidence="2 3" key="1">
    <citation type="journal article" date="2009" name="Nature">
        <title>The Sorghum bicolor genome and the diversification of grasses.</title>
        <authorList>
            <person name="Paterson A.H."/>
            <person name="Bowers J.E."/>
            <person name="Bruggmann R."/>
            <person name="Dubchak I."/>
            <person name="Grimwood J."/>
            <person name="Gundlach H."/>
            <person name="Haberer G."/>
            <person name="Hellsten U."/>
            <person name="Mitros T."/>
            <person name="Poliakov A."/>
            <person name="Schmutz J."/>
            <person name="Spannagl M."/>
            <person name="Tang H."/>
            <person name="Wang X."/>
            <person name="Wicker T."/>
            <person name="Bharti A.K."/>
            <person name="Chapman J."/>
            <person name="Feltus F.A."/>
            <person name="Gowik U."/>
            <person name="Grigoriev I.V."/>
            <person name="Lyons E."/>
            <person name="Maher C.A."/>
            <person name="Martis M."/>
            <person name="Narechania A."/>
            <person name="Otillar R.P."/>
            <person name="Penning B.W."/>
            <person name="Salamov A.A."/>
            <person name="Wang Y."/>
            <person name="Zhang L."/>
            <person name="Carpita N.C."/>
            <person name="Freeling M."/>
            <person name="Gingle A.R."/>
            <person name="Hash C.T."/>
            <person name="Keller B."/>
            <person name="Klein P."/>
            <person name="Kresovich S."/>
            <person name="McCann M.C."/>
            <person name="Ming R."/>
            <person name="Peterson D.G."/>
            <person name="Mehboob-ur-Rahman"/>
            <person name="Ware D."/>
            <person name="Westhoff P."/>
            <person name="Mayer K.F."/>
            <person name="Messing J."/>
            <person name="Rokhsar D.S."/>
        </authorList>
    </citation>
    <scope>NUCLEOTIDE SEQUENCE [LARGE SCALE GENOMIC DNA]</scope>
    <source>
        <strain evidence="3">cv. BTx623</strain>
    </source>
</reference>
<dbReference type="Proteomes" id="UP000000768">
    <property type="component" value="Chromosome 1"/>
</dbReference>